<evidence type="ECO:0000256" key="5">
    <source>
        <dbReference type="ARBA" id="ARBA00038359"/>
    </source>
</evidence>
<evidence type="ECO:0000256" key="1">
    <source>
        <dbReference type="ARBA" id="ARBA00004141"/>
    </source>
</evidence>
<dbReference type="PANTHER" id="PTHR33048">
    <property type="entry name" value="PTH11-LIKE INTEGRAL MEMBRANE PROTEIN (AFU_ORTHOLOGUE AFUA_5G11245)"/>
    <property type="match status" value="1"/>
</dbReference>
<evidence type="ECO:0000313" key="9">
    <source>
        <dbReference type="Proteomes" id="UP001166286"/>
    </source>
</evidence>
<feature type="transmembrane region" description="Helical" evidence="6">
    <location>
        <begin position="109"/>
        <end position="132"/>
    </location>
</feature>
<sequence length="379" mass="43394">MSSDTPVNIYTTPAGIPPPGVVPNLVNPFYRHTIALLTYLLCLSVSTIAVALRVFTKGHIMKQFQVEDYTLILAQLGFISWIAIEIAAPGQGHHLWDISIYTSMQLIKYVNYVTILYGPLVFFAKLSVLLQLQRIFVVSKREPIFYIIQALIWANFAFYLAFFWIPIFQCVPRRKIWDTAVPGKCISINVLVIAPAGINIVSDCLILVLPIFMVLRLKMTMKNKVATIAIFSSGIFAIVSSVMRLVYSIRLTRTDDIFWFIYPVALWAAAELTTVILAATFPTMPRLWVYLWTRERNAQRGTHTSNERRLAPYWIRRPRQLISEEQWSSSGDNLPLKGDYSKLQGREKESRQDELEMQILKTETYEVISHKTEGLPEKP</sequence>
<protein>
    <recommendedName>
        <fullName evidence="7">Rhodopsin domain-containing protein</fullName>
    </recommendedName>
</protein>
<organism evidence="8 9">
    <name type="scientific">Cladonia borealis</name>
    <dbReference type="NCBI Taxonomy" id="184061"/>
    <lineage>
        <taxon>Eukaryota</taxon>
        <taxon>Fungi</taxon>
        <taxon>Dikarya</taxon>
        <taxon>Ascomycota</taxon>
        <taxon>Pezizomycotina</taxon>
        <taxon>Lecanoromycetes</taxon>
        <taxon>OSLEUM clade</taxon>
        <taxon>Lecanoromycetidae</taxon>
        <taxon>Lecanorales</taxon>
        <taxon>Lecanorineae</taxon>
        <taxon>Cladoniaceae</taxon>
        <taxon>Cladonia</taxon>
    </lineage>
</organism>
<dbReference type="Proteomes" id="UP001166286">
    <property type="component" value="Unassembled WGS sequence"/>
</dbReference>
<feature type="transmembrane region" description="Helical" evidence="6">
    <location>
        <begin position="34"/>
        <end position="56"/>
    </location>
</feature>
<feature type="transmembrane region" description="Helical" evidence="6">
    <location>
        <begin position="259"/>
        <end position="281"/>
    </location>
</feature>
<evidence type="ECO:0000256" key="3">
    <source>
        <dbReference type="ARBA" id="ARBA00022989"/>
    </source>
</evidence>
<dbReference type="InterPro" id="IPR049326">
    <property type="entry name" value="Rhodopsin_dom_fungi"/>
</dbReference>
<evidence type="ECO:0000256" key="6">
    <source>
        <dbReference type="SAM" id="Phobius"/>
    </source>
</evidence>
<reference evidence="8" key="1">
    <citation type="submission" date="2023-03" db="EMBL/GenBank/DDBJ databases">
        <title>Complete genome of Cladonia borealis.</title>
        <authorList>
            <person name="Park H."/>
        </authorList>
    </citation>
    <scope>NUCLEOTIDE SEQUENCE</scope>
    <source>
        <strain evidence="8">ANT050790</strain>
    </source>
</reference>
<feature type="domain" description="Rhodopsin" evidence="7">
    <location>
        <begin position="52"/>
        <end position="287"/>
    </location>
</feature>
<comment type="caution">
    <text evidence="8">The sequence shown here is derived from an EMBL/GenBank/DDBJ whole genome shotgun (WGS) entry which is preliminary data.</text>
</comment>
<accession>A0AA39QUF3</accession>
<name>A0AA39QUF3_9LECA</name>
<dbReference type="EMBL" id="JAFEKC020000018">
    <property type="protein sequence ID" value="KAK0509432.1"/>
    <property type="molecule type" value="Genomic_DNA"/>
</dbReference>
<keyword evidence="9" id="KW-1185">Reference proteome</keyword>
<dbReference type="Pfam" id="PF20684">
    <property type="entry name" value="Fung_rhodopsin"/>
    <property type="match status" value="1"/>
</dbReference>
<feature type="transmembrane region" description="Helical" evidence="6">
    <location>
        <begin position="188"/>
        <end position="213"/>
    </location>
</feature>
<evidence type="ECO:0000256" key="4">
    <source>
        <dbReference type="ARBA" id="ARBA00023136"/>
    </source>
</evidence>
<dbReference type="GO" id="GO:0016020">
    <property type="term" value="C:membrane"/>
    <property type="evidence" value="ECO:0007669"/>
    <property type="project" value="UniProtKB-SubCell"/>
</dbReference>
<dbReference type="PANTHER" id="PTHR33048:SF160">
    <property type="entry name" value="SAT4 FAMILY MEMBRANE PROTEIN"/>
    <property type="match status" value="1"/>
</dbReference>
<gene>
    <name evidence="8" type="ORF">JMJ35_007826</name>
</gene>
<evidence type="ECO:0000313" key="8">
    <source>
        <dbReference type="EMBL" id="KAK0509432.1"/>
    </source>
</evidence>
<keyword evidence="2 6" id="KW-0812">Transmembrane</keyword>
<feature type="transmembrane region" description="Helical" evidence="6">
    <location>
        <begin position="144"/>
        <end position="168"/>
    </location>
</feature>
<evidence type="ECO:0000256" key="2">
    <source>
        <dbReference type="ARBA" id="ARBA00022692"/>
    </source>
</evidence>
<comment type="subcellular location">
    <subcellularLocation>
        <location evidence="1">Membrane</location>
        <topology evidence="1">Multi-pass membrane protein</topology>
    </subcellularLocation>
</comment>
<keyword evidence="4 6" id="KW-0472">Membrane</keyword>
<dbReference type="AlphaFoldDB" id="A0AA39QUF3"/>
<comment type="similarity">
    <text evidence="5">Belongs to the SAT4 family.</text>
</comment>
<dbReference type="InterPro" id="IPR052337">
    <property type="entry name" value="SAT4-like"/>
</dbReference>
<proteinExistence type="inferred from homology"/>
<keyword evidence="3 6" id="KW-1133">Transmembrane helix</keyword>
<feature type="transmembrane region" description="Helical" evidence="6">
    <location>
        <begin position="225"/>
        <end position="247"/>
    </location>
</feature>
<evidence type="ECO:0000259" key="7">
    <source>
        <dbReference type="Pfam" id="PF20684"/>
    </source>
</evidence>